<keyword evidence="5" id="KW-1185">Reference proteome</keyword>
<dbReference type="PIRSF" id="PIRSF039026">
    <property type="entry name" value="SiaP"/>
    <property type="match status" value="1"/>
</dbReference>
<dbReference type="PROSITE" id="PS51318">
    <property type="entry name" value="TAT"/>
    <property type="match status" value="1"/>
</dbReference>
<dbReference type="GO" id="GO:0031317">
    <property type="term" value="C:tripartite ATP-independent periplasmic transporter complex"/>
    <property type="evidence" value="ECO:0007669"/>
    <property type="project" value="InterPro"/>
</dbReference>
<dbReference type="PANTHER" id="PTHR33376:SF5">
    <property type="entry name" value="EXTRACYTOPLASMIC SOLUTE RECEPTOR PROTEIN"/>
    <property type="match status" value="1"/>
</dbReference>
<dbReference type="PANTHER" id="PTHR33376">
    <property type="match status" value="1"/>
</dbReference>
<dbReference type="RefSeq" id="WP_245499554.1">
    <property type="nucleotide sequence ID" value="NZ_SMAK01000001.1"/>
</dbReference>
<dbReference type="SUPFAM" id="SSF53850">
    <property type="entry name" value="Periplasmic binding protein-like II"/>
    <property type="match status" value="1"/>
</dbReference>
<protein>
    <submittedName>
        <fullName evidence="4">TRAP-type mannitol/chloroaromatic compound transport system substrate-binding protein</fullName>
    </submittedName>
</protein>
<dbReference type="InterPro" id="IPR026289">
    <property type="entry name" value="SBP_TakP-like"/>
</dbReference>
<dbReference type="AlphaFoldDB" id="A0A4R3ML71"/>
<dbReference type="Gene3D" id="3.40.190.10">
    <property type="entry name" value="Periplasmic binding protein-like II"/>
    <property type="match status" value="1"/>
</dbReference>
<keyword evidence="1" id="KW-0732">Signal</keyword>
<dbReference type="Proteomes" id="UP000295678">
    <property type="component" value="Unassembled WGS sequence"/>
</dbReference>
<dbReference type="InterPro" id="IPR018389">
    <property type="entry name" value="DctP_fam"/>
</dbReference>
<evidence type="ECO:0000313" key="4">
    <source>
        <dbReference type="EMBL" id="TCT13170.1"/>
    </source>
</evidence>
<feature type="binding site" evidence="2">
    <location>
        <position position="164"/>
    </location>
    <ligand>
        <name>substrate</name>
    </ligand>
</feature>
<dbReference type="EMBL" id="SMAK01000001">
    <property type="protein sequence ID" value="TCT13170.1"/>
    <property type="molecule type" value="Genomic_DNA"/>
</dbReference>
<evidence type="ECO:0000256" key="3">
    <source>
        <dbReference type="PIRSR" id="PIRSR039026-2"/>
    </source>
</evidence>
<dbReference type="CDD" id="cd13604">
    <property type="entry name" value="PBP2_TRAP_ketoacid_lactate_like"/>
    <property type="match status" value="1"/>
</dbReference>
<feature type="binding site" evidence="2">
    <location>
        <position position="185"/>
    </location>
    <ligand>
        <name>substrate</name>
    </ligand>
</feature>
<dbReference type="Pfam" id="PF03480">
    <property type="entry name" value="DctP"/>
    <property type="match status" value="1"/>
</dbReference>
<keyword evidence="3" id="KW-0479">Metal-binding</keyword>
<dbReference type="InterPro" id="IPR038404">
    <property type="entry name" value="TRAP_DctP_sf"/>
</dbReference>
<organism evidence="4 5">
    <name type="scientific">Tepidamorphus gemmatus</name>
    <dbReference type="NCBI Taxonomy" id="747076"/>
    <lineage>
        <taxon>Bacteria</taxon>
        <taxon>Pseudomonadati</taxon>
        <taxon>Pseudomonadota</taxon>
        <taxon>Alphaproteobacteria</taxon>
        <taxon>Hyphomicrobiales</taxon>
        <taxon>Tepidamorphaceae</taxon>
        <taxon>Tepidamorphus</taxon>
    </lineage>
</organism>
<accession>A0A4R3ML71</accession>
<evidence type="ECO:0000256" key="1">
    <source>
        <dbReference type="ARBA" id="ARBA00022729"/>
    </source>
</evidence>
<feature type="binding site" evidence="3">
    <location>
        <position position="248"/>
    </location>
    <ligand>
        <name>substrate</name>
    </ligand>
</feature>
<comment type="caution">
    <text evidence="4">The sequence shown here is derived from an EMBL/GenBank/DDBJ whole genome shotgun (WGS) entry which is preliminary data.</text>
</comment>
<evidence type="ECO:0000256" key="2">
    <source>
        <dbReference type="PIRSR" id="PIRSR039026-1"/>
    </source>
</evidence>
<name>A0A4R3ML71_9HYPH</name>
<reference evidence="4 5" key="1">
    <citation type="submission" date="2019-03" db="EMBL/GenBank/DDBJ databases">
        <title>Genomic Encyclopedia of Type Strains, Phase IV (KMG-IV): sequencing the most valuable type-strain genomes for metagenomic binning, comparative biology and taxonomic classification.</title>
        <authorList>
            <person name="Goeker M."/>
        </authorList>
    </citation>
    <scope>NUCLEOTIDE SEQUENCE [LARGE SCALE GENOMIC DNA]</scope>
    <source>
        <strain evidence="4 5">DSM 19345</strain>
    </source>
</reference>
<dbReference type="GO" id="GO:0055085">
    <property type="term" value="P:transmembrane transport"/>
    <property type="evidence" value="ECO:0007669"/>
    <property type="project" value="InterPro"/>
</dbReference>
<dbReference type="Gene3D" id="3.40.190.170">
    <property type="entry name" value="Bacterial extracellular solute-binding protein, family 7"/>
    <property type="match status" value="1"/>
</dbReference>
<dbReference type="NCBIfam" id="NF037995">
    <property type="entry name" value="TRAP_S1"/>
    <property type="match status" value="1"/>
</dbReference>
<proteinExistence type="predicted"/>
<dbReference type="GO" id="GO:0046872">
    <property type="term" value="F:metal ion binding"/>
    <property type="evidence" value="ECO:0007669"/>
    <property type="project" value="UniProtKB-KW"/>
</dbReference>
<feature type="binding site" evidence="3">
    <location>
        <position position="222"/>
    </location>
    <ligand>
        <name>substrate</name>
    </ligand>
</feature>
<evidence type="ECO:0000313" key="5">
    <source>
        <dbReference type="Proteomes" id="UP000295678"/>
    </source>
</evidence>
<dbReference type="InterPro" id="IPR006311">
    <property type="entry name" value="TAT_signal"/>
</dbReference>
<gene>
    <name evidence="4" type="ORF">EDC22_10130</name>
</gene>
<feature type="binding site" evidence="3">
    <location>
        <position position="223"/>
    </location>
    <ligand>
        <name>Na(+)</name>
        <dbReference type="ChEBI" id="CHEBI:29101"/>
    </ligand>
</feature>
<sequence length="371" mass="40140">MSERSTSIPSMDRRRVLGLAGAGAAATLTAPAVVRAQERITWTMPIAWPKNTPGVGVNAQRVADMIGEMSGGRLTVNLFGAGELVPPFEVFDAVSQGTAQIGHGTAYFWQGKNPAFHFFTGVPFGLTAQEHAGWLYFGGAQELWNRAYEPFGVIPFYAGSSGPQAGGWFGKEINSLDDLKGFKMRIAGLGGEVMRRLGVNVVLLPPGEIFAALQGGTIDAAEWIGPWNDLAFGLYKVVKYYYMPAFHETGPALEVIVNKAAYEALPDDLKAIVRRAAMAAADQTFADFTYHNAESFGPILEQAGVQLRTWPDDVVMALAKESEKVLAELGNANALAKEIYDSFVAYRRKAAAYAKASDQRMLEMRSMALGV</sequence>